<feature type="transmembrane region" description="Helical" evidence="6">
    <location>
        <begin position="20"/>
        <end position="41"/>
    </location>
</feature>
<evidence type="ECO:0000256" key="6">
    <source>
        <dbReference type="SAM" id="Phobius"/>
    </source>
</evidence>
<proteinExistence type="predicted"/>
<dbReference type="EMBL" id="BPRC01000008">
    <property type="protein sequence ID" value="GJE65528.1"/>
    <property type="molecule type" value="Genomic_DNA"/>
</dbReference>
<sequence length="223" mass="23684">MDASWFEPVRAYCERGDAGFWAEPVNALTNAAFLIAAGLAARRARGDGPVLALAAVTFVVGIGSFLFHTLANRWSMLADVIPIAVFIYGYFALAMVRFFGLRPPAATALTLAFAALSFGLTPALDAMTGRSVSDLTNGSIDYAPAILALLCVGLALLRRSSATARSVLATAGIFLVSLAFRTADVSVCTRLPLGTHFLWHGLNAVVLYRLLAAAARFRSERLA</sequence>
<reference evidence="7" key="1">
    <citation type="journal article" date="2021" name="Front. Microbiol.">
        <title>Comprehensive Comparative Genomics and Phenotyping of Methylobacterium Species.</title>
        <authorList>
            <person name="Alessa O."/>
            <person name="Ogura Y."/>
            <person name="Fujitani Y."/>
            <person name="Takami H."/>
            <person name="Hayashi T."/>
            <person name="Sahin N."/>
            <person name="Tani A."/>
        </authorList>
    </citation>
    <scope>NUCLEOTIDE SEQUENCE</scope>
    <source>
        <strain evidence="7">NBRC 15686</strain>
    </source>
</reference>
<comment type="caution">
    <text evidence="7">The sequence shown here is derived from an EMBL/GenBank/DDBJ whole genome shotgun (WGS) entry which is preliminary data.</text>
</comment>
<evidence type="ECO:0000256" key="1">
    <source>
        <dbReference type="ARBA" id="ARBA00004141"/>
    </source>
</evidence>
<dbReference type="InterPro" id="IPR008901">
    <property type="entry name" value="ACER"/>
</dbReference>
<keyword evidence="3" id="KW-0378">Hydrolase</keyword>
<feature type="transmembrane region" description="Helical" evidence="6">
    <location>
        <begin position="48"/>
        <end position="68"/>
    </location>
</feature>
<reference evidence="7" key="2">
    <citation type="submission" date="2021-08" db="EMBL/GenBank/DDBJ databases">
        <authorList>
            <person name="Tani A."/>
            <person name="Ola A."/>
            <person name="Ogura Y."/>
            <person name="Katsura K."/>
            <person name="Hayashi T."/>
        </authorList>
    </citation>
    <scope>NUCLEOTIDE SEQUENCE</scope>
    <source>
        <strain evidence="7">NBRC 15686</strain>
    </source>
</reference>
<dbReference type="Pfam" id="PF05875">
    <property type="entry name" value="Ceramidase"/>
    <property type="match status" value="1"/>
</dbReference>
<feature type="transmembrane region" description="Helical" evidence="6">
    <location>
        <begin position="105"/>
        <end position="124"/>
    </location>
</feature>
<evidence type="ECO:0000313" key="7">
    <source>
        <dbReference type="EMBL" id="GJE65528.1"/>
    </source>
</evidence>
<evidence type="ECO:0000313" key="8">
    <source>
        <dbReference type="Proteomes" id="UP001055039"/>
    </source>
</evidence>
<feature type="transmembrane region" description="Helical" evidence="6">
    <location>
        <begin position="74"/>
        <end position="93"/>
    </location>
</feature>
<evidence type="ECO:0000256" key="3">
    <source>
        <dbReference type="ARBA" id="ARBA00022801"/>
    </source>
</evidence>
<name>A0ABQ4UG69_9HYPH</name>
<evidence type="ECO:0000256" key="5">
    <source>
        <dbReference type="ARBA" id="ARBA00023136"/>
    </source>
</evidence>
<dbReference type="Proteomes" id="UP001055039">
    <property type="component" value="Unassembled WGS sequence"/>
</dbReference>
<protein>
    <recommendedName>
        <fullName evidence="9">Ceramidase</fullName>
    </recommendedName>
</protein>
<keyword evidence="5 6" id="KW-0472">Membrane</keyword>
<feature type="transmembrane region" description="Helical" evidence="6">
    <location>
        <begin position="139"/>
        <end position="157"/>
    </location>
</feature>
<accession>A0ABQ4UG69</accession>
<keyword evidence="2 6" id="KW-0812">Transmembrane</keyword>
<evidence type="ECO:0008006" key="9">
    <source>
        <dbReference type="Google" id="ProtNLM"/>
    </source>
</evidence>
<gene>
    <name evidence="7" type="ORF">LNAOJCKE_2739</name>
</gene>
<feature type="transmembrane region" description="Helical" evidence="6">
    <location>
        <begin position="197"/>
        <end position="217"/>
    </location>
</feature>
<evidence type="ECO:0000256" key="4">
    <source>
        <dbReference type="ARBA" id="ARBA00022989"/>
    </source>
</evidence>
<comment type="subcellular location">
    <subcellularLocation>
        <location evidence="1">Membrane</location>
        <topology evidence="1">Multi-pass membrane protein</topology>
    </subcellularLocation>
</comment>
<organism evidence="7 8">
    <name type="scientific">Methylorubrum aminovorans</name>
    <dbReference type="NCBI Taxonomy" id="269069"/>
    <lineage>
        <taxon>Bacteria</taxon>
        <taxon>Pseudomonadati</taxon>
        <taxon>Pseudomonadota</taxon>
        <taxon>Alphaproteobacteria</taxon>
        <taxon>Hyphomicrobiales</taxon>
        <taxon>Methylobacteriaceae</taxon>
        <taxon>Methylorubrum</taxon>
    </lineage>
</organism>
<keyword evidence="4 6" id="KW-1133">Transmembrane helix</keyword>
<keyword evidence="8" id="KW-1185">Reference proteome</keyword>
<feature type="transmembrane region" description="Helical" evidence="6">
    <location>
        <begin position="164"/>
        <end position="182"/>
    </location>
</feature>
<dbReference type="RefSeq" id="WP_238224908.1">
    <property type="nucleotide sequence ID" value="NZ_BAAADH010000044.1"/>
</dbReference>
<evidence type="ECO:0000256" key="2">
    <source>
        <dbReference type="ARBA" id="ARBA00022692"/>
    </source>
</evidence>